<reference evidence="5" key="1">
    <citation type="submission" date="2021-02" db="EMBL/GenBank/DDBJ databases">
        <authorList>
            <person name="Dougan E. K."/>
            <person name="Rhodes N."/>
            <person name="Thang M."/>
            <person name="Chan C."/>
        </authorList>
    </citation>
    <scope>NUCLEOTIDE SEQUENCE</scope>
</reference>
<dbReference type="GO" id="GO:0004352">
    <property type="term" value="F:glutamate dehydrogenase (NAD+) activity"/>
    <property type="evidence" value="ECO:0007669"/>
    <property type="project" value="TreeGrafter"/>
</dbReference>
<evidence type="ECO:0000256" key="3">
    <source>
        <dbReference type="SAM" id="MobiDB-lite"/>
    </source>
</evidence>
<feature type="non-terminal residue" evidence="5">
    <location>
        <position position="1"/>
    </location>
</feature>
<evidence type="ECO:0000313" key="5">
    <source>
        <dbReference type="EMBL" id="CAE8631970.1"/>
    </source>
</evidence>
<comment type="caution">
    <text evidence="5">The sequence shown here is derived from an EMBL/GenBank/DDBJ whole genome shotgun (WGS) entry which is preliminary data.</text>
</comment>
<dbReference type="GO" id="GO:0005739">
    <property type="term" value="C:mitochondrion"/>
    <property type="evidence" value="ECO:0007669"/>
    <property type="project" value="TreeGrafter"/>
</dbReference>
<dbReference type="OMA" id="HKYVIEL"/>
<feature type="domain" description="Glutamate/phenylalanine/leucine/valine/L-tryptophan dehydrogenase C-terminal" evidence="4">
    <location>
        <begin position="64"/>
        <end position="116"/>
    </location>
</feature>
<dbReference type="Proteomes" id="UP000654075">
    <property type="component" value="Unassembled WGS sequence"/>
</dbReference>
<sequence>ALIDCMLPEQGGIYTGHMEGKTEMLFFGPDENTAGYMDLGAELAHVRGYPYWKALTTGKGTALGGIPHDTYGMTTASVHKYVIELLRELGEDESKITKFQTGGPDGDLGSNEILLSK</sequence>
<dbReference type="GO" id="GO:0006538">
    <property type="term" value="P:L-glutamate catabolic process"/>
    <property type="evidence" value="ECO:0007669"/>
    <property type="project" value="TreeGrafter"/>
</dbReference>
<gene>
    <name evidence="5" type="ORF">PGLA1383_LOCUS47970</name>
</gene>
<evidence type="ECO:0000256" key="1">
    <source>
        <dbReference type="ARBA" id="ARBA00023002"/>
    </source>
</evidence>
<protein>
    <recommendedName>
        <fullName evidence="4">Glutamate/phenylalanine/leucine/valine/L-tryptophan dehydrogenase C-terminal domain-containing protein</fullName>
    </recommendedName>
</protein>
<accession>A0A813H2U1</accession>
<name>A0A813H2U1_POLGL</name>
<evidence type="ECO:0000256" key="2">
    <source>
        <dbReference type="ARBA" id="ARBA00023027"/>
    </source>
</evidence>
<keyword evidence="2" id="KW-0520">NAD</keyword>
<dbReference type="OrthoDB" id="346610at2759"/>
<dbReference type="InterPro" id="IPR006096">
    <property type="entry name" value="Glu/Leu/Phe/Val/Trp_DH_C"/>
</dbReference>
<proteinExistence type="predicted"/>
<dbReference type="PANTHER" id="PTHR11606:SF24">
    <property type="entry name" value="NAD-SPECIFIC GLUTAMATE DEHYDROGENASE"/>
    <property type="match status" value="1"/>
</dbReference>
<evidence type="ECO:0000313" key="6">
    <source>
        <dbReference type="Proteomes" id="UP000654075"/>
    </source>
</evidence>
<dbReference type="Pfam" id="PF00208">
    <property type="entry name" value="ELFV_dehydrog"/>
    <property type="match status" value="1"/>
</dbReference>
<feature type="non-terminal residue" evidence="5">
    <location>
        <position position="117"/>
    </location>
</feature>
<evidence type="ECO:0000259" key="4">
    <source>
        <dbReference type="Pfam" id="PF00208"/>
    </source>
</evidence>
<dbReference type="PANTHER" id="PTHR11606">
    <property type="entry name" value="GLUTAMATE DEHYDROGENASE"/>
    <property type="match status" value="1"/>
</dbReference>
<keyword evidence="6" id="KW-1185">Reference proteome</keyword>
<feature type="region of interest" description="Disordered" evidence="3">
    <location>
        <begin position="96"/>
        <end position="117"/>
    </location>
</feature>
<keyword evidence="1" id="KW-0560">Oxidoreductase</keyword>
<dbReference type="EMBL" id="CAJNNV010030264">
    <property type="protein sequence ID" value="CAE8631970.1"/>
    <property type="molecule type" value="Genomic_DNA"/>
</dbReference>
<dbReference type="AlphaFoldDB" id="A0A813H2U1"/>
<organism evidence="5 6">
    <name type="scientific">Polarella glacialis</name>
    <name type="common">Dinoflagellate</name>
    <dbReference type="NCBI Taxonomy" id="89957"/>
    <lineage>
        <taxon>Eukaryota</taxon>
        <taxon>Sar</taxon>
        <taxon>Alveolata</taxon>
        <taxon>Dinophyceae</taxon>
        <taxon>Suessiales</taxon>
        <taxon>Suessiaceae</taxon>
        <taxon>Polarella</taxon>
    </lineage>
</organism>